<dbReference type="RefSeq" id="WP_215627272.1">
    <property type="nucleotide sequence ID" value="NZ_CP067089.2"/>
</dbReference>
<feature type="chain" id="PRO_5031278947" evidence="1">
    <location>
        <begin position="28"/>
        <end position="162"/>
    </location>
</feature>
<dbReference type="PROSITE" id="PS51257">
    <property type="entry name" value="PROKAR_LIPOPROTEIN"/>
    <property type="match status" value="1"/>
</dbReference>
<gene>
    <name evidence="2" type="ORF">JFL75_03375</name>
</gene>
<dbReference type="AlphaFoldDB" id="A0A7T7XPA2"/>
<keyword evidence="1" id="KW-0732">Signal</keyword>
<evidence type="ECO:0000256" key="1">
    <source>
        <dbReference type="SAM" id="SignalP"/>
    </source>
</evidence>
<protein>
    <submittedName>
        <fullName evidence="2">Uncharacterized protein</fullName>
    </submittedName>
</protein>
<reference evidence="2" key="1">
    <citation type="submission" date="2021-01" db="EMBL/GenBank/DDBJ databases">
        <title>Description of Breznakiella homolactica.</title>
        <authorList>
            <person name="Song Y."/>
            <person name="Brune A."/>
        </authorList>
    </citation>
    <scope>NUCLEOTIDE SEQUENCE</scope>
    <source>
        <strain evidence="2">RmG30</strain>
    </source>
</reference>
<evidence type="ECO:0000313" key="3">
    <source>
        <dbReference type="Proteomes" id="UP000595917"/>
    </source>
</evidence>
<dbReference type="Proteomes" id="UP000595917">
    <property type="component" value="Chromosome"/>
</dbReference>
<feature type="signal peptide" evidence="1">
    <location>
        <begin position="1"/>
        <end position="27"/>
    </location>
</feature>
<dbReference type="EMBL" id="CP067089">
    <property type="protein sequence ID" value="QQO09968.1"/>
    <property type="molecule type" value="Genomic_DNA"/>
</dbReference>
<keyword evidence="3" id="KW-1185">Reference proteome</keyword>
<sequence>MIMSKIRNCILCLTAGFLLLAMSSCTATPKVFYTFDDALPQSETTSLVLPLTDISVTSYNGITVDWSTGLSLMGKFGEIVIPAGETHITFDLHYMRSGGYISTSILGGDLELQYNFEAGKKYFIYYPNGGEYLDIYLLERDEKITSKVLKRDHVSIKIGDMQ</sequence>
<accession>A0A7T7XPA2</accession>
<organism evidence="2 3">
    <name type="scientific">Breznakiella homolactica</name>
    <dbReference type="NCBI Taxonomy" id="2798577"/>
    <lineage>
        <taxon>Bacteria</taxon>
        <taxon>Pseudomonadati</taxon>
        <taxon>Spirochaetota</taxon>
        <taxon>Spirochaetia</taxon>
        <taxon>Spirochaetales</taxon>
        <taxon>Breznakiellaceae</taxon>
        <taxon>Breznakiella</taxon>
    </lineage>
</organism>
<proteinExistence type="predicted"/>
<name>A0A7T7XPA2_9SPIR</name>
<evidence type="ECO:0000313" key="2">
    <source>
        <dbReference type="EMBL" id="QQO09968.1"/>
    </source>
</evidence>
<dbReference type="KEGG" id="bhc:JFL75_03375"/>